<evidence type="ECO:0000313" key="2">
    <source>
        <dbReference type="Proteomes" id="UP001208689"/>
    </source>
</evidence>
<proteinExistence type="predicted"/>
<keyword evidence="2" id="KW-1185">Reference proteome</keyword>
<reference evidence="1" key="1">
    <citation type="submission" date="2022-09" db="EMBL/GenBank/DDBJ databases">
        <title>Actin cytoskeleton and complex cell architecture in an #Asgard archaeon.</title>
        <authorList>
            <person name="Ponce Toledo R.I."/>
            <person name="Schleper C."/>
            <person name="Rodrigues Oliveira T."/>
            <person name="Wollweber F."/>
            <person name="Xu J."/>
            <person name="Rittmann S."/>
            <person name="Klingl A."/>
            <person name="Pilhofer M."/>
        </authorList>
    </citation>
    <scope>NUCLEOTIDE SEQUENCE</scope>
    <source>
        <strain evidence="1">B-35</strain>
    </source>
</reference>
<sequence length="498" mass="59586">MDTIYKDLWIKDFSDRLRKYEESKKEPLKHVKQYFVDSGNFLLFLNDFYKKDPNHKSIQNWLYHLGSLFGQNISSYYYGYLLNQKSIDDFKNSNNLIAQMLILFKTMELFNVPSDISILKTFFTRIHRYLSNLGSRFTDQYLGSLVCYGYCLSIEFFGYYLKNTMENAFYRKTARNCLNISIKRLSNFLKKKKIIQIYPNAISLWIFILNISQNNSDIEKALISKNQNLRQEILRNLDKLTKFQSLGYSLYSSIDDKILYQSIVAAAKKAHNTFKYTGSYWNNIPRYAMTEFFSSIYGNEIIEKEYITSFNSYSLDIPLSFIDKLIGKTIDIQNMIEFNSTMQEIIINKQYKEENFRDYFLDQFHSNYWISEREKETIKKTKCDLNIKTSHNMFRISFEFKIWPRNFKEYPPIEELIGNMGFNDKIGILYMINENLNSIDTTYKNRLIENHRLSIPGTFEEFNIQGSSKKYYFSKYKTDEGRIVEIFHFIFDLFPFWK</sequence>
<dbReference type="EMBL" id="CP104013">
    <property type="protein sequence ID" value="UYP48558.1"/>
    <property type="molecule type" value="Genomic_DNA"/>
</dbReference>
<protein>
    <submittedName>
        <fullName evidence="1">Uncharacterized protein</fullName>
    </submittedName>
</protein>
<gene>
    <name evidence="1" type="ORF">NEF87_004843</name>
</gene>
<dbReference type="Proteomes" id="UP001208689">
    <property type="component" value="Chromosome"/>
</dbReference>
<organism evidence="1 2">
    <name type="scientific">Candidatus Lokiarchaeum ossiferum</name>
    <dbReference type="NCBI Taxonomy" id="2951803"/>
    <lineage>
        <taxon>Archaea</taxon>
        <taxon>Promethearchaeati</taxon>
        <taxon>Promethearchaeota</taxon>
        <taxon>Promethearchaeia</taxon>
        <taxon>Promethearchaeales</taxon>
        <taxon>Promethearchaeaceae</taxon>
        <taxon>Candidatus Lokiarchaeum</taxon>
    </lineage>
</organism>
<name>A0ABY6HYU4_9ARCH</name>
<evidence type="ECO:0000313" key="1">
    <source>
        <dbReference type="EMBL" id="UYP48558.1"/>
    </source>
</evidence>
<accession>A0ABY6HYU4</accession>